<gene>
    <name evidence="2" type="ORF">C1Y40_02282</name>
</gene>
<evidence type="ECO:0000256" key="1">
    <source>
        <dbReference type="SAM" id="MobiDB-lite"/>
    </source>
</evidence>
<evidence type="ECO:0000313" key="3">
    <source>
        <dbReference type="Proteomes" id="UP000238296"/>
    </source>
</evidence>
<name>A0A2S8BLG1_9MYCO</name>
<protein>
    <submittedName>
        <fullName evidence="2">Uncharacterized protein</fullName>
    </submittedName>
</protein>
<dbReference type="Proteomes" id="UP000238296">
    <property type="component" value="Unassembled WGS sequence"/>
</dbReference>
<dbReference type="AlphaFoldDB" id="A0A2S8BLG1"/>
<organism evidence="2 3">
    <name type="scientific">Mycobacterium talmoniae</name>
    <dbReference type="NCBI Taxonomy" id="1858794"/>
    <lineage>
        <taxon>Bacteria</taxon>
        <taxon>Bacillati</taxon>
        <taxon>Actinomycetota</taxon>
        <taxon>Actinomycetes</taxon>
        <taxon>Mycobacteriales</taxon>
        <taxon>Mycobacteriaceae</taxon>
        <taxon>Mycobacterium</taxon>
    </lineage>
</organism>
<reference evidence="2 3" key="1">
    <citation type="journal article" date="2017" name="Int. J. Syst. Evol. Microbiol.">
        <title>Mycobacterium talmoniae sp. nov., a slowly growing mycobacterium isolated from human respiratory samples.</title>
        <authorList>
            <person name="Davidson R.M."/>
            <person name="DeGroote M.A."/>
            <person name="Marola J.L."/>
            <person name="Buss S."/>
            <person name="Jones V."/>
            <person name="McNeil M.R."/>
            <person name="Freifeld A.G."/>
            <person name="Elaine Epperson L."/>
            <person name="Hasan N.A."/>
            <person name="Jackson M."/>
            <person name="Iwen P.C."/>
            <person name="Salfinger M."/>
            <person name="Strong M."/>
        </authorList>
    </citation>
    <scope>NUCLEOTIDE SEQUENCE [LARGE SCALE GENOMIC DNA]</scope>
    <source>
        <strain evidence="2 3">ATCC BAA-2683</strain>
    </source>
</reference>
<proteinExistence type="predicted"/>
<sequence>MAHWYGSNGPDRLRSRSAGTSTVVTVASGAPWRSEVR</sequence>
<accession>A0A2S8BLG1</accession>
<comment type="caution">
    <text evidence="2">The sequence shown here is derived from an EMBL/GenBank/DDBJ whole genome shotgun (WGS) entry which is preliminary data.</text>
</comment>
<evidence type="ECO:0000313" key="2">
    <source>
        <dbReference type="EMBL" id="PQM47517.1"/>
    </source>
</evidence>
<dbReference type="EMBL" id="PPEA01000323">
    <property type="protein sequence ID" value="PQM47517.1"/>
    <property type="molecule type" value="Genomic_DNA"/>
</dbReference>
<feature type="region of interest" description="Disordered" evidence="1">
    <location>
        <begin position="1"/>
        <end position="37"/>
    </location>
</feature>